<protein>
    <submittedName>
        <fullName evidence="1">DUF2218 domain-containing protein</fullName>
    </submittedName>
</protein>
<dbReference type="KEGG" id="kqi:F1D05_20045"/>
<dbReference type="Pfam" id="PF09981">
    <property type="entry name" value="DUF2218"/>
    <property type="match status" value="1"/>
</dbReference>
<evidence type="ECO:0000313" key="2">
    <source>
        <dbReference type="Proteomes" id="UP000515563"/>
    </source>
</evidence>
<dbReference type="AlphaFoldDB" id="A0A7G6X0M3"/>
<accession>A0A7G6X0M3</accession>
<proteinExistence type="predicted"/>
<dbReference type="Gene3D" id="3.30.310.50">
    <property type="entry name" value="Alpha-D-phosphohexomutase, C-terminal domain"/>
    <property type="match status" value="1"/>
</dbReference>
<gene>
    <name evidence="1" type="ORF">F1D05_20045</name>
</gene>
<organism evidence="1 2">
    <name type="scientific">Kribbella qitaiheensis</name>
    <dbReference type="NCBI Taxonomy" id="1544730"/>
    <lineage>
        <taxon>Bacteria</taxon>
        <taxon>Bacillati</taxon>
        <taxon>Actinomycetota</taxon>
        <taxon>Actinomycetes</taxon>
        <taxon>Propionibacteriales</taxon>
        <taxon>Kribbellaceae</taxon>
        <taxon>Kribbella</taxon>
    </lineage>
</organism>
<dbReference type="InterPro" id="IPR014543">
    <property type="entry name" value="UCP028291"/>
</dbReference>
<dbReference type="EMBL" id="CP043661">
    <property type="protein sequence ID" value="QNE19788.1"/>
    <property type="molecule type" value="Genomic_DNA"/>
</dbReference>
<evidence type="ECO:0000313" key="1">
    <source>
        <dbReference type="EMBL" id="QNE19788.1"/>
    </source>
</evidence>
<dbReference type="Proteomes" id="UP000515563">
    <property type="component" value="Chromosome"/>
</dbReference>
<name>A0A7G6X0M3_9ACTN</name>
<reference evidence="1 2" key="2">
    <citation type="journal article" date="2020" name="Microbiol. Resour. Announc.">
        <title>Antarctic desert soil bacteria exhibit high novel natural product potential, evaluated through long-read genome sequencing and comparative genomics.</title>
        <authorList>
            <person name="Benaud N."/>
            <person name="Edwards R.J."/>
            <person name="Amos T.G."/>
            <person name="D'Agostino P.M."/>
            <person name="Gutierrez-Chavez C."/>
            <person name="Montgomery K."/>
            <person name="Nicetic I."/>
            <person name="Ferrari B.C."/>
        </authorList>
    </citation>
    <scope>NUCLEOTIDE SEQUENCE [LARGE SCALE GENOMIC DNA]</scope>
    <source>
        <strain evidence="1 2">SPB151</strain>
    </source>
</reference>
<reference evidence="2" key="1">
    <citation type="submission" date="2019-09" db="EMBL/GenBank/DDBJ databases">
        <title>Antimicrobial potential of Antarctic Bacteria.</title>
        <authorList>
            <person name="Benaud N."/>
            <person name="Edwards R.J."/>
            <person name="Ferrari B.C."/>
        </authorList>
    </citation>
    <scope>NUCLEOTIDE SEQUENCE [LARGE SCALE GENOMIC DNA]</scope>
    <source>
        <strain evidence="2">SPB151</strain>
    </source>
</reference>
<sequence length="115" mass="12390">MAMTGSEALVVTGRADRYLEQFAKHFAHRPGGIQAQLDDDGGLLVDFGGATCRMRATAEGLALSAEAAGAEELGQLQRRLTERLEQIGRRDGIAVRWNPDFTSAASQDAGGHRRH</sequence>
<keyword evidence="2" id="KW-1185">Reference proteome</keyword>